<evidence type="ECO:0000313" key="6">
    <source>
        <dbReference type="EMBL" id="ADO77314.1"/>
    </source>
</evidence>
<dbReference type="PRINTS" id="PR00505">
    <property type="entry name" value="D12N6MTFRASE"/>
</dbReference>
<dbReference type="GO" id="GO:0009307">
    <property type="term" value="P:DNA restriction-modification system"/>
    <property type="evidence" value="ECO:0007669"/>
    <property type="project" value="InterPro"/>
</dbReference>
<evidence type="ECO:0000256" key="1">
    <source>
        <dbReference type="ARBA" id="ARBA00011900"/>
    </source>
</evidence>
<dbReference type="AlphaFoldDB" id="E3DM36"/>
<evidence type="ECO:0000256" key="5">
    <source>
        <dbReference type="ARBA" id="ARBA00047942"/>
    </source>
</evidence>
<reference evidence="6 7" key="2">
    <citation type="journal article" date="2011" name="Stand. Genomic Sci.">
        <title>Complete genome sequence of the extremely halophilic Halanaerobium praevalens type strain (GSL).</title>
        <authorList>
            <person name="Ivanova N."/>
            <person name="Sikorski J."/>
            <person name="Chertkov O."/>
            <person name="Nolan M."/>
            <person name="Lucas S."/>
            <person name="Hammon N."/>
            <person name="Deshpande S."/>
            <person name="Cheng J.F."/>
            <person name="Tapia R."/>
            <person name="Han C."/>
            <person name="Goodwin L."/>
            <person name="Pitluck S."/>
            <person name="Huntemann M."/>
            <person name="Liolios K."/>
            <person name="Pagani I."/>
            <person name="Mavromatis K."/>
            <person name="Ovchinikova G."/>
            <person name="Pati A."/>
            <person name="Chen A."/>
            <person name="Palaniappan K."/>
            <person name="Land M."/>
            <person name="Hauser L."/>
            <person name="Brambilla E.M."/>
            <person name="Kannan K.P."/>
            <person name="Rohde M."/>
            <person name="Tindall B.J."/>
            <person name="Goker M."/>
            <person name="Detter J.C."/>
            <person name="Woyke T."/>
            <person name="Bristow J."/>
            <person name="Eisen J.A."/>
            <person name="Markowitz V."/>
            <person name="Hugenholtz P."/>
            <person name="Kyrpides N.C."/>
            <person name="Klenk H.P."/>
            <person name="Lapidus A."/>
        </authorList>
    </citation>
    <scope>NUCLEOTIDE SEQUENCE [LARGE SCALE GENOMIC DNA]</scope>
    <source>
        <strain evidence="7">ATCC 33744 / DSM 2228 / GSL</strain>
    </source>
</reference>
<dbReference type="KEGG" id="hpk:Hprae_1174"/>
<protein>
    <recommendedName>
        <fullName evidence="1">site-specific DNA-methyltransferase (adenine-specific)</fullName>
        <ecNumber evidence="1">2.1.1.72</ecNumber>
    </recommendedName>
</protein>
<organism evidence="6 7">
    <name type="scientific">Halanaerobium praevalens (strain ATCC 33744 / DSM 2228 / GSL)</name>
    <dbReference type="NCBI Taxonomy" id="572479"/>
    <lineage>
        <taxon>Bacteria</taxon>
        <taxon>Bacillati</taxon>
        <taxon>Bacillota</taxon>
        <taxon>Clostridia</taxon>
        <taxon>Halanaerobiales</taxon>
        <taxon>Halanaerobiaceae</taxon>
        <taxon>Halanaerobium</taxon>
    </lineage>
</organism>
<dbReference type="GO" id="GO:0032259">
    <property type="term" value="P:methylation"/>
    <property type="evidence" value="ECO:0007669"/>
    <property type="project" value="UniProtKB-KW"/>
</dbReference>
<dbReference type="eggNOG" id="COG3392">
    <property type="taxonomic scope" value="Bacteria"/>
</dbReference>
<gene>
    <name evidence="6" type="ordered locus">Hprae_1174</name>
</gene>
<reference evidence="7" key="1">
    <citation type="submission" date="2010-10" db="EMBL/GenBank/DDBJ databases">
        <title>The complete genome of Halanaerobium praevalens DSM 2228.</title>
        <authorList>
            <consortium name="US DOE Joint Genome Institute (JGI-PGF)"/>
            <person name="Lucas S."/>
            <person name="Copeland A."/>
            <person name="Lapidus A."/>
            <person name="Glavina del Rio T."/>
            <person name="Dalin E."/>
            <person name="Tice H."/>
            <person name="Bruce D."/>
            <person name="Goodwin L."/>
            <person name="Pitluck S."/>
            <person name="Kyrpides N."/>
            <person name="Mavromatis K."/>
            <person name="Ivanova N."/>
            <person name="Ovchinnikova G."/>
            <person name="Chertkov O."/>
            <person name="Detter J.C."/>
            <person name="Han C."/>
            <person name="Larimer F."/>
            <person name="Land M."/>
            <person name="Hauser L."/>
            <person name="Markowitz V."/>
            <person name="Cheng J.-F."/>
            <person name="Hugenholtz P."/>
            <person name="Woyke T."/>
            <person name="Wu D."/>
            <person name="Tindall B."/>
            <person name="Pomrenke H.G."/>
            <person name="Brambilla E."/>
            <person name="Klenk H.-P."/>
            <person name="Eisen J.A."/>
        </authorList>
    </citation>
    <scope>NUCLEOTIDE SEQUENCE [LARGE SCALE GENOMIC DNA]</scope>
    <source>
        <strain evidence="7">ATCC 33744 / DSM 2228 / GSL</strain>
    </source>
</reference>
<dbReference type="InterPro" id="IPR029063">
    <property type="entry name" value="SAM-dependent_MTases_sf"/>
</dbReference>
<keyword evidence="2 6" id="KW-0489">Methyltransferase</keyword>
<keyword evidence="3 6" id="KW-0808">Transferase</keyword>
<dbReference type="PATRIC" id="fig|572479.3.peg.1184"/>
<name>E3DM36_HALPG</name>
<dbReference type="GO" id="GO:0009007">
    <property type="term" value="F:site-specific DNA-methyltransferase (adenine-specific) activity"/>
    <property type="evidence" value="ECO:0007669"/>
    <property type="project" value="UniProtKB-EC"/>
</dbReference>
<evidence type="ECO:0000256" key="4">
    <source>
        <dbReference type="ARBA" id="ARBA00022691"/>
    </source>
</evidence>
<dbReference type="SUPFAM" id="SSF53335">
    <property type="entry name" value="S-adenosyl-L-methionine-dependent methyltransferases"/>
    <property type="match status" value="1"/>
</dbReference>
<keyword evidence="4" id="KW-0949">S-adenosyl-L-methionine</keyword>
<evidence type="ECO:0000313" key="7">
    <source>
        <dbReference type="Proteomes" id="UP000006866"/>
    </source>
</evidence>
<dbReference type="OrthoDB" id="9805629at2"/>
<dbReference type="Gene3D" id="3.40.50.150">
    <property type="entry name" value="Vaccinia Virus protein VP39"/>
    <property type="match status" value="2"/>
</dbReference>
<dbReference type="Proteomes" id="UP000006866">
    <property type="component" value="Chromosome"/>
</dbReference>
<dbReference type="STRING" id="572479.Hprae_1174"/>
<evidence type="ECO:0000256" key="2">
    <source>
        <dbReference type="ARBA" id="ARBA00022603"/>
    </source>
</evidence>
<proteinExistence type="predicted"/>
<dbReference type="RefSeq" id="WP_014553342.1">
    <property type="nucleotide sequence ID" value="NC_017455.1"/>
</dbReference>
<comment type="catalytic activity">
    <reaction evidence="5">
        <text>a 2'-deoxyadenosine in DNA + S-adenosyl-L-methionine = an N(6)-methyl-2'-deoxyadenosine in DNA + S-adenosyl-L-homocysteine + H(+)</text>
        <dbReference type="Rhea" id="RHEA:15197"/>
        <dbReference type="Rhea" id="RHEA-COMP:12418"/>
        <dbReference type="Rhea" id="RHEA-COMP:12419"/>
        <dbReference type="ChEBI" id="CHEBI:15378"/>
        <dbReference type="ChEBI" id="CHEBI:57856"/>
        <dbReference type="ChEBI" id="CHEBI:59789"/>
        <dbReference type="ChEBI" id="CHEBI:90615"/>
        <dbReference type="ChEBI" id="CHEBI:90616"/>
        <dbReference type="EC" id="2.1.1.72"/>
    </reaction>
</comment>
<evidence type="ECO:0000256" key="3">
    <source>
        <dbReference type="ARBA" id="ARBA00022679"/>
    </source>
</evidence>
<dbReference type="InterPro" id="IPR002052">
    <property type="entry name" value="DNA_methylase_N6_adenine_CS"/>
</dbReference>
<keyword evidence="7" id="KW-1185">Reference proteome</keyword>
<dbReference type="InterPro" id="IPR012327">
    <property type="entry name" value="MeTrfase_D12"/>
</dbReference>
<dbReference type="EMBL" id="CP002175">
    <property type="protein sequence ID" value="ADO77314.1"/>
    <property type="molecule type" value="Genomic_DNA"/>
</dbReference>
<accession>E3DM36</accession>
<dbReference type="PROSITE" id="PS00092">
    <property type="entry name" value="N6_MTASE"/>
    <property type="match status" value="1"/>
</dbReference>
<dbReference type="REBASE" id="28397">
    <property type="entry name" value="M1.HprORF1174P"/>
</dbReference>
<dbReference type="HOGENOM" id="CLU_830985_0_0_9"/>
<dbReference type="EC" id="2.1.1.72" evidence="1"/>
<sequence length="334" mass="39818">MSKNEFPKVNYIGNKRKIVEWIGSNIPVSEGTIFDLFAGGSSVSYYLKSQGYRVITNEALYASFVINKALIENKETKLEYDKIKEIKNNNIDKNLRESLDWLESNLFYADEVDELSKFVKYSYELENYEKYLFRSLIRRSMIRKLPYSRMNVNWKNITKLRDEEYSYRKYGRRRAYHNESFEYHILDNLDEYNNAVFDNGKENKSFQMDFIDALDSIESVDVLYLDPPYPGTMNQYENFYGSFDKIFDKKIEITKLRKKENFLNNIEIILEKSQKKCDFILMSLNSRTKPTYKKIMNLMSEYGNVKLESRKHTYQLSGKKKKNSNVELLIILEF</sequence>
<dbReference type="GO" id="GO:0003676">
    <property type="term" value="F:nucleic acid binding"/>
    <property type="evidence" value="ECO:0007669"/>
    <property type="project" value="InterPro"/>
</dbReference>
<dbReference type="Pfam" id="PF02086">
    <property type="entry name" value="MethyltransfD12"/>
    <property type="match status" value="1"/>
</dbReference>